<name>A0A3S0P8P5_9BACI</name>
<dbReference type="GO" id="GO:0005886">
    <property type="term" value="C:plasma membrane"/>
    <property type="evidence" value="ECO:0007669"/>
    <property type="project" value="UniProtKB-SubCell"/>
</dbReference>
<dbReference type="UniPathway" id="UPA00148">
    <property type="reaction ID" value="UER00238"/>
</dbReference>
<evidence type="ECO:0000256" key="1">
    <source>
        <dbReference type="ARBA" id="ARBA00001946"/>
    </source>
</evidence>
<proteinExistence type="inferred from homology"/>
<evidence type="ECO:0000256" key="9">
    <source>
        <dbReference type="ARBA" id="ARBA00022679"/>
    </source>
</evidence>
<evidence type="ECO:0000256" key="17">
    <source>
        <dbReference type="ARBA" id="ARBA00048623"/>
    </source>
</evidence>
<evidence type="ECO:0000256" key="16">
    <source>
        <dbReference type="ARBA" id="ARBA00032853"/>
    </source>
</evidence>
<dbReference type="PANTHER" id="PTHR34148">
    <property type="entry name" value="ADENOSYLCOBINAMIDE-GDP RIBAZOLETRANSFERASE"/>
    <property type="match status" value="1"/>
</dbReference>
<evidence type="ECO:0000256" key="6">
    <source>
        <dbReference type="ARBA" id="ARBA00015850"/>
    </source>
</evidence>
<feature type="transmembrane region" description="Helical" evidence="19">
    <location>
        <begin position="208"/>
        <end position="225"/>
    </location>
</feature>
<evidence type="ECO:0000256" key="2">
    <source>
        <dbReference type="ARBA" id="ARBA00004651"/>
    </source>
</evidence>
<dbReference type="Proteomes" id="UP000287910">
    <property type="component" value="Unassembled WGS sequence"/>
</dbReference>
<reference evidence="20 21" key="1">
    <citation type="submission" date="2018-12" db="EMBL/GenBank/DDBJ databases">
        <title>Lysinibacillus antri sp. nov., isolated from a cave soil.</title>
        <authorList>
            <person name="Narsing Rao M.P."/>
            <person name="Zhang H."/>
            <person name="Dong Z.-Y."/>
            <person name="Niu X.-K."/>
            <person name="Zhang K."/>
            <person name="Fang B.-Z."/>
            <person name="Kang Y.-Q."/>
            <person name="Xiao M."/>
            <person name="Li W.-J."/>
        </authorList>
    </citation>
    <scope>NUCLEOTIDE SEQUENCE [LARGE SCALE GENOMIC DNA]</scope>
    <source>
        <strain evidence="20 21">SYSU K30002</strain>
    </source>
</reference>
<feature type="transmembrane region" description="Helical" evidence="19">
    <location>
        <begin position="142"/>
        <end position="162"/>
    </location>
</feature>
<dbReference type="AlphaFoldDB" id="A0A3S0P8P5"/>
<dbReference type="Pfam" id="PF02654">
    <property type="entry name" value="CobS"/>
    <property type="match status" value="1"/>
</dbReference>
<dbReference type="EC" id="2.7.8.26" evidence="5 19"/>
<evidence type="ECO:0000313" key="21">
    <source>
        <dbReference type="Proteomes" id="UP000287910"/>
    </source>
</evidence>
<evidence type="ECO:0000256" key="3">
    <source>
        <dbReference type="ARBA" id="ARBA00004663"/>
    </source>
</evidence>
<evidence type="ECO:0000256" key="15">
    <source>
        <dbReference type="ARBA" id="ARBA00032605"/>
    </source>
</evidence>
<feature type="transmembrane region" description="Helical" evidence="19">
    <location>
        <begin position="33"/>
        <end position="55"/>
    </location>
</feature>
<comment type="cofactor">
    <cofactor evidence="1 19">
        <name>Mg(2+)</name>
        <dbReference type="ChEBI" id="CHEBI:18420"/>
    </cofactor>
</comment>
<evidence type="ECO:0000256" key="4">
    <source>
        <dbReference type="ARBA" id="ARBA00010561"/>
    </source>
</evidence>
<comment type="function">
    <text evidence="14 19">Joins adenosylcobinamide-GDP and alpha-ribazole to generate adenosylcobalamin (Ado-cobalamin). Also synthesizes adenosylcobalamin 5'-phosphate from adenosylcobinamide-GDP and alpha-ribazole 5'-phosphate.</text>
</comment>
<evidence type="ECO:0000256" key="11">
    <source>
        <dbReference type="ARBA" id="ARBA00022842"/>
    </source>
</evidence>
<organism evidence="20 21">
    <name type="scientific">Lysinibacillus antri</name>
    <dbReference type="NCBI Taxonomy" id="2498145"/>
    <lineage>
        <taxon>Bacteria</taxon>
        <taxon>Bacillati</taxon>
        <taxon>Bacillota</taxon>
        <taxon>Bacilli</taxon>
        <taxon>Bacillales</taxon>
        <taxon>Bacillaceae</taxon>
        <taxon>Lysinibacillus</taxon>
    </lineage>
</organism>
<evidence type="ECO:0000256" key="8">
    <source>
        <dbReference type="ARBA" id="ARBA00022573"/>
    </source>
</evidence>
<evidence type="ECO:0000256" key="10">
    <source>
        <dbReference type="ARBA" id="ARBA00022692"/>
    </source>
</evidence>
<dbReference type="GO" id="GO:0009236">
    <property type="term" value="P:cobalamin biosynthetic process"/>
    <property type="evidence" value="ECO:0007669"/>
    <property type="project" value="UniProtKB-UniRule"/>
</dbReference>
<evidence type="ECO:0000256" key="19">
    <source>
        <dbReference type="HAMAP-Rule" id="MF_00719"/>
    </source>
</evidence>
<evidence type="ECO:0000256" key="5">
    <source>
        <dbReference type="ARBA" id="ARBA00013200"/>
    </source>
</evidence>
<feature type="transmembrane region" description="Helical" evidence="19">
    <location>
        <begin position="185"/>
        <end position="203"/>
    </location>
</feature>
<keyword evidence="21" id="KW-1185">Reference proteome</keyword>
<evidence type="ECO:0000256" key="12">
    <source>
        <dbReference type="ARBA" id="ARBA00022989"/>
    </source>
</evidence>
<dbReference type="HAMAP" id="MF_00719">
    <property type="entry name" value="CobS"/>
    <property type="match status" value="1"/>
</dbReference>
<evidence type="ECO:0000313" key="20">
    <source>
        <dbReference type="EMBL" id="RUL57012.1"/>
    </source>
</evidence>
<gene>
    <name evidence="19 20" type="primary">cobS</name>
    <name evidence="20" type="ORF">EK386_00920</name>
</gene>
<dbReference type="GO" id="GO:0008818">
    <property type="term" value="F:cobalamin 5'-phosphate synthase activity"/>
    <property type="evidence" value="ECO:0007669"/>
    <property type="project" value="UniProtKB-UniRule"/>
</dbReference>
<evidence type="ECO:0000256" key="7">
    <source>
        <dbReference type="ARBA" id="ARBA00022475"/>
    </source>
</evidence>
<comment type="caution">
    <text evidence="20">The sequence shown here is derived from an EMBL/GenBank/DDBJ whole genome shotgun (WGS) entry which is preliminary data.</text>
</comment>
<dbReference type="RefSeq" id="WP_126657127.1">
    <property type="nucleotide sequence ID" value="NZ_RYYR01000001.1"/>
</dbReference>
<feature type="transmembrane region" description="Helical" evidence="19">
    <location>
        <begin position="62"/>
        <end position="84"/>
    </location>
</feature>
<comment type="subcellular location">
    <subcellularLocation>
        <location evidence="2 19">Cell membrane</location>
        <topology evidence="2 19">Multi-pass membrane protein</topology>
    </subcellularLocation>
</comment>
<keyword evidence="11 19" id="KW-0460">Magnesium</keyword>
<protein>
    <recommendedName>
        <fullName evidence="6 19">Adenosylcobinamide-GDP ribazoletransferase</fullName>
        <ecNumber evidence="5 19">2.7.8.26</ecNumber>
    </recommendedName>
    <alternativeName>
        <fullName evidence="16 19">Cobalamin synthase</fullName>
    </alternativeName>
    <alternativeName>
        <fullName evidence="15 19">Cobalamin-5'-phosphate synthase</fullName>
    </alternativeName>
</protein>
<comment type="similarity">
    <text evidence="4 19">Belongs to the CobS family.</text>
</comment>
<sequence>MKSGLIGLLLTFQFFTSIPVRKQLPMNRQTVTAMYTLMPVIGLLMGLTIAFILFLNDHYFQFSTLFLAIMIVIANIVMTGGLHLDGWIDMGDAYFSYQDQKRRLEILEDSRVGAFGAISLVVLLILKIAFIFELLNSGKKELVIYLVVVPILCRLSMLLYFLTMESVKQKGLAAYFKSQVIHKKVWQAVIIYSMILLAALLYFSMPYLFILFGSMVGIVFLYRIWTKNHFGGMTGDLLGALYEGMELCLWGILLLFI</sequence>
<dbReference type="NCBIfam" id="TIGR00317">
    <property type="entry name" value="cobS"/>
    <property type="match status" value="1"/>
</dbReference>
<accession>A0A3S0P8P5</accession>
<keyword evidence="13 19" id="KW-0472">Membrane</keyword>
<dbReference type="GO" id="GO:0051073">
    <property type="term" value="F:adenosylcobinamide-GDP ribazoletransferase activity"/>
    <property type="evidence" value="ECO:0007669"/>
    <property type="project" value="UniProtKB-UniRule"/>
</dbReference>
<keyword evidence="8 19" id="KW-0169">Cobalamin biosynthesis</keyword>
<comment type="catalytic activity">
    <reaction evidence="17 19">
        <text>alpha-ribazole + adenosylcob(III)inamide-GDP = adenosylcob(III)alamin + GMP + H(+)</text>
        <dbReference type="Rhea" id="RHEA:16049"/>
        <dbReference type="ChEBI" id="CHEBI:10329"/>
        <dbReference type="ChEBI" id="CHEBI:15378"/>
        <dbReference type="ChEBI" id="CHEBI:18408"/>
        <dbReference type="ChEBI" id="CHEBI:58115"/>
        <dbReference type="ChEBI" id="CHEBI:60487"/>
        <dbReference type="EC" id="2.7.8.26"/>
    </reaction>
</comment>
<comment type="pathway">
    <text evidence="3 19">Cofactor biosynthesis; adenosylcobalamin biosynthesis; adenosylcobalamin from cob(II)yrinate a,c-diamide: step 7/7.</text>
</comment>
<evidence type="ECO:0000256" key="18">
    <source>
        <dbReference type="ARBA" id="ARBA00049504"/>
    </source>
</evidence>
<keyword evidence="12 19" id="KW-1133">Transmembrane helix</keyword>
<evidence type="ECO:0000256" key="13">
    <source>
        <dbReference type="ARBA" id="ARBA00023136"/>
    </source>
</evidence>
<keyword evidence="7 19" id="KW-1003">Cell membrane</keyword>
<dbReference type="EMBL" id="RYYR01000001">
    <property type="protein sequence ID" value="RUL57012.1"/>
    <property type="molecule type" value="Genomic_DNA"/>
</dbReference>
<feature type="transmembrane region" description="Helical" evidence="19">
    <location>
        <begin position="112"/>
        <end position="135"/>
    </location>
</feature>
<keyword evidence="9 19" id="KW-0808">Transferase</keyword>
<comment type="catalytic activity">
    <reaction evidence="18 19">
        <text>alpha-ribazole 5'-phosphate + adenosylcob(III)inamide-GDP = adenosylcob(III)alamin 5'-phosphate + GMP + H(+)</text>
        <dbReference type="Rhea" id="RHEA:23560"/>
        <dbReference type="ChEBI" id="CHEBI:15378"/>
        <dbReference type="ChEBI" id="CHEBI:57918"/>
        <dbReference type="ChEBI" id="CHEBI:58115"/>
        <dbReference type="ChEBI" id="CHEBI:60487"/>
        <dbReference type="ChEBI" id="CHEBI:60493"/>
        <dbReference type="EC" id="2.7.8.26"/>
    </reaction>
</comment>
<dbReference type="InterPro" id="IPR003805">
    <property type="entry name" value="CobS"/>
</dbReference>
<keyword evidence="10 19" id="KW-0812">Transmembrane</keyword>
<dbReference type="PANTHER" id="PTHR34148:SF1">
    <property type="entry name" value="ADENOSYLCOBINAMIDE-GDP RIBAZOLETRANSFERASE"/>
    <property type="match status" value="1"/>
</dbReference>
<evidence type="ECO:0000256" key="14">
    <source>
        <dbReference type="ARBA" id="ARBA00025228"/>
    </source>
</evidence>